<gene>
    <name evidence="1" type="ORF">Ahy_A07g034890</name>
</gene>
<evidence type="ECO:0000313" key="2">
    <source>
        <dbReference type="Proteomes" id="UP000289738"/>
    </source>
</evidence>
<dbReference type="AlphaFoldDB" id="A0A445CD94"/>
<keyword evidence="2" id="KW-1185">Reference proteome</keyword>
<dbReference type="EMBL" id="SDMP01000007">
    <property type="protein sequence ID" value="RYR48823.1"/>
    <property type="molecule type" value="Genomic_DNA"/>
</dbReference>
<protein>
    <submittedName>
        <fullName evidence="1">Uncharacterized protein</fullName>
    </submittedName>
</protein>
<sequence>MKSPKHSQQYQLVMRNINFTKSGAATNLVVLILCLMPEPWWRGAIISKVKDVPIPEGEVKQKSS</sequence>
<accession>A0A445CD94</accession>
<dbReference type="Proteomes" id="UP000289738">
    <property type="component" value="Chromosome A07"/>
</dbReference>
<organism evidence="1 2">
    <name type="scientific">Arachis hypogaea</name>
    <name type="common">Peanut</name>
    <dbReference type="NCBI Taxonomy" id="3818"/>
    <lineage>
        <taxon>Eukaryota</taxon>
        <taxon>Viridiplantae</taxon>
        <taxon>Streptophyta</taxon>
        <taxon>Embryophyta</taxon>
        <taxon>Tracheophyta</taxon>
        <taxon>Spermatophyta</taxon>
        <taxon>Magnoliopsida</taxon>
        <taxon>eudicotyledons</taxon>
        <taxon>Gunneridae</taxon>
        <taxon>Pentapetalae</taxon>
        <taxon>rosids</taxon>
        <taxon>fabids</taxon>
        <taxon>Fabales</taxon>
        <taxon>Fabaceae</taxon>
        <taxon>Papilionoideae</taxon>
        <taxon>50 kb inversion clade</taxon>
        <taxon>dalbergioids sensu lato</taxon>
        <taxon>Dalbergieae</taxon>
        <taxon>Pterocarpus clade</taxon>
        <taxon>Arachis</taxon>
    </lineage>
</organism>
<reference evidence="1 2" key="1">
    <citation type="submission" date="2019-01" db="EMBL/GenBank/DDBJ databases">
        <title>Sequencing of cultivated peanut Arachis hypogaea provides insights into genome evolution and oil improvement.</title>
        <authorList>
            <person name="Chen X."/>
        </authorList>
    </citation>
    <scope>NUCLEOTIDE SEQUENCE [LARGE SCALE GENOMIC DNA]</scope>
    <source>
        <strain evidence="2">cv. Fuhuasheng</strain>
        <tissue evidence="1">Leaves</tissue>
    </source>
</reference>
<name>A0A445CD94_ARAHY</name>
<evidence type="ECO:0000313" key="1">
    <source>
        <dbReference type="EMBL" id="RYR48823.1"/>
    </source>
</evidence>
<proteinExistence type="predicted"/>
<comment type="caution">
    <text evidence="1">The sequence shown here is derived from an EMBL/GenBank/DDBJ whole genome shotgun (WGS) entry which is preliminary data.</text>
</comment>